<dbReference type="CDD" id="cd06581">
    <property type="entry name" value="TM_PBP1_LivM_like"/>
    <property type="match status" value="1"/>
</dbReference>
<organism evidence="7">
    <name type="scientific">marine sediment metagenome</name>
    <dbReference type="NCBI Taxonomy" id="412755"/>
    <lineage>
        <taxon>unclassified sequences</taxon>
        <taxon>metagenomes</taxon>
        <taxon>ecological metagenomes</taxon>
    </lineage>
</organism>
<comment type="subcellular location">
    <subcellularLocation>
        <location evidence="1">Cell membrane</location>
        <topology evidence="1">Multi-pass membrane protein</topology>
    </subcellularLocation>
</comment>
<proteinExistence type="predicted"/>
<keyword evidence="3 6" id="KW-0812">Transmembrane</keyword>
<feature type="transmembrane region" description="Helical" evidence="6">
    <location>
        <begin position="164"/>
        <end position="188"/>
    </location>
</feature>
<dbReference type="EMBL" id="BARW01016043">
    <property type="protein sequence ID" value="GAJ01399.1"/>
    <property type="molecule type" value="Genomic_DNA"/>
</dbReference>
<reference evidence="7" key="1">
    <citation type="journal article" date="2014" name="Front. Microbiol.">
        <title>High frequency of phylogenetically diverse reductive dehalogenase-homologous genes in deep subseafloor sedimentary metagenomes.</title>
        <authorList>
            <person name="Kawai M."/>
            <person name="Futagami T."/>
            <person name="Toyoda A."/>
            <person name="Takaki Y."/>
            <person name="Nishi S."/>
            <person name="Hori S."/>
            <person name="Arai W."/>
            <person name="Tsubouchi T."/>
            <person name="Morono Y."/>
            <person name="Uchiyama I."/>
            <person name="Ito T."/>
            <person name="Fujiyama A."/>
            <person name="Inagaki F."/>
            <person name="Takami H."/>
        </authorList>
    </citation>
    <scope>NUCLEOTIDE SEQUENCE</scope>
    <source>
        <strain evidence="7">Expedition CK06-06</strain>
    </source>
</reference>
<keyword evidence="2" id="KW-1003">Cell membrane</keyword>
<dbReference type="Pfam" id="PF02653">
    <property type="entry name" value="BPD_transp_2"/>
    <property type="match status" value="1"/>
</dbReference>
<evidence type="ECO:0000256" key="5">
    <source>
        <dbReference type="ARBA" id="ARBA00023136"/>
    </source>
</evidence>
<evidence type="ECO:0000256" key="2">
    <source>
        <dbReference type="ARBA" id="ARBA00022475"/>
    </source>
</evidence>
<dbReference type="AlphaFoldDB" id="X1T7Y0"/>
<evidence type="ECO:0000256" key="1">
    <source>
        <dbReference type="ARBA" id="ARBA00004651"/>
    </source>
</evidence>
<evidence type="ECO:0000313" key="7">
    <source>
        <dbReference type="EMBL" id="GAJ01399.1"/>
    </source>
</evidence>
<feature type="transmembrane region" description="Helical" evidence="6">
    <location>
        <begin position="31"/>
        <end position="49"/>
    </location>
</feature>
<dbReference type="GO" id="GO:0005886">
    <property type="term" value="C:plasma membrane"/>
    <property type="evidence" value="ECO:0007669"/>
    <property type="project" value="UniProtKB-SubCell"/>
</dbReference>
<dbReference type="GO" id="GO:0015658">
    <property type="term" value="F:branched-chain amino acid transmembrane transporter activity"/>
    <property type="evidence" value="ECO:0007669"/>
    <property type="project" value="InterPro"/>
</dbReference>
<keyword evidence="4 6" id="KW-1133">Transmembrane helix</keyword>
<feature type="transmembrane region" description="Helical" evidence="6">
    <location>
        <begin position="111"/>
        <end position="130"/>
    </location>
</feature>
<dbReference type="PANTHER" id="PTHR30482:SF10">
    <property type="entry name" value="HIGH-AFFINITY BRANCHED-CHAIN AMINO ACID TRANSPORT PROTEIN BRAE"/>
    <property type="match status" value="1"/>
</dbReference>
<gene>
    <name evidence="7" type="ORF">S12H4_28024</name>
</gene>
<keyword evidence="5 6" id="KW-0472">Membrane</keyword>
<comment type="caution">
    <text evidence="7">The sequence shown here is derived from an EMBL/GenBank/DDBJ whole genome shotgun (WGS) entry which is preliminary data.</text>
</comment>
<evidence type="ECO:0008006" key="8">
    <source>
        <dbReference type="Google" id="ProtNLM"/>
    </source>
</evidence>
<dbReference type="PANTHER" id="PTHR30482">
    <property type="entry name" value="HIGH-AFFINITY BRANCHED-CHAIN AMINO ACID TRANSPORT SYSTEM PERMEASE"/>
    <property type="match status" value="1"/>
</dbReference>
<dbReference type="InterPro" id="IPR043428">
    <property type="entry name" value="LivM-like"/>
</dbReference>
<protein>
    <recommendedName>
        <fullName evidence="8">Branched-chain amino acid ABC transporter permease</fullName>
    </recommendedName>
</protein>
<feature type="transmembrane region" description="Helical" evidence="6">
    <location>
        <begin position="85"/>
        <end position="104"/>
    </location>
</feature>
<feature type="transmembrane region" description="Helical" evidence="6">
    <location>
        <begin position="61"/>
        <end position="79"/>
    </location>
</feature>
<evidence type="ECO:0000256" key="3">
    <source>
        <dbReference type="ARBA" id="ARBA00022692"/>
    </source>
</evidence>
<sequence length="190" mass="20908">MLQDKRFAYGLLLVLFVAFPFILTTDFLRSLLVLGVIFAMLTLSLDIIVSGMGQFSFGHQAFFAIGAYTSTFLSVKLGVTPFVGFLAAFAFTGLAGLLVGYIALRAVRGVYLAIVTLGFTMILSRLVRYFREFTRGTWGIPNIPPPVIAIPKLPEIVFKSELSYYFLALAFLFLTMYLISSGSILGLAEL</sequence>
<name>X1T7Y0_9ZZZZ</name>
<evidence type="ECO:0000256" key="6">
    <source>
        <dbReference type="SAM" id="Phobius"/>
    </source>
</evidence>
<feature type="transmembrane region" description="Helical" evidence="6">
    <location>
        <begin position="7"/>
        <end position="25"/>
    </location>
</feature>
<accession>X1T7Y0</accession>
<dbReference type="InterPro" id="IPR001851">
    <property type="entry name" value="ABC_transp_permease"/>
</dbReference>
<evidence type="ECO:0000256" key="4">
    <source>
        <dbReference type="ARBA" id="ARBA00022989"/>
    </source>
</evidence>